<name>A0A6A4ZE88_APHAT</name>
<sequence length="106" mass="11344">MTAAQWIDETEVTCVGVTWPITGSLALQVSNNGIDFDSNTLHIPVVDKPQIHAVSPSQGPPNTVLHIQWTLDPAFNLTQVACLLQQPTVDGVVAASTTTSWVPSPR</sequence>
<comment type="caution">
    <text evidence="1">The sequence shown here is derived from an EMBL/GenBank/DDBJ whole genome shotgun (WGS) entry which is preliminary data.</text>
</comment>
<dbReference type="EMBL" id="VJMI01017814">
    <property type="protein sequence ID" value="KAF0712351.1"/>
    <property type="molecule type" value="Genomic_DNA"/>
</dbReference>
<organism evidence="1 2">
    <name type="scientific">Aphanomyces astaci</name>
    <name type="common">Crayfish plague agent</name>
    <dbReference type="NCBI Taxonomy" id="112090"/>
    <lineage>
        <taxon>Eukaryota</taxon>
        <taxon>Sar</taxon>
        <taxon>Stramenopiles</taxon>
        <taxon>Oomycota</taxon>
        <taxon>Saprolegniomycetes</taxon>
        <taxon>Saprolegniales</taxon>
        <taxon>Verrucalvaceae</taxon>
        <taxon>Aphanomyces</taxon>
    </lineage>
</organism>
<gene>
    <name evidence="1" type="ORF">AaE_012047</name>
</gene>
<dbReference type="AlphaFoldDB" id="A0A6A4ZE88"/>
<accession>A0A6A4ZE88</accession>
<reference evidence="1 2" key="1">
    <citation type="submission" date="2019-06" db="EMBL/GenBank/DDBJ databases">
        <title>Genomics analysis of Aphanomyces spp. identifies a new class of oomycete effector associated with host adaptation.</title>
        <authorList>
            <person name="Gaulin E."/>
        </authorList>
    </citation>
    <scope>NUCLEOTIDE SEQUENCE [LARGE SCALE GENOMIC DNA]</scope>
    <source>
        <strain evidence="1 2">E</strain>
    </source>
</reference>
<protein>
    <submittedName>
        <fullName evidence="1">Uncharacterized protein</fullName>
    </submittedName>
</protein>
<proteinExistence type="predicted"/>
<dbReference type="Proteomes" id="UP000469452">
    <property type="component" value="Unassembled WGS sequence"/>
</dbReference>
<evidence type="ECO:0000313" key="2">
    <source>
        <dbReference type="Proteomes" id="UP000469452"/>
    </source>
</evidence>
<evidence type="ECO:0000313" key="1">
    <source>
        <dbReference type="EMBL" id="KAF0712351.1"/>
    </source>
</evidence>